<evidence type="ECO:0000256" key="1">
    <source>
        <dbReference type="ARBA" id="ARBA00004202"/>
    </source>
</evidence>
<accession>A0A2I1MAN4</accession>
<dbReference type="Gene3D" id="3.40.50.300">
    <property type="entry name" value="P-loop containing nucleotide triphosphate hydrolases"/>
    <property type="match status" value="1"/>
</dbReference>
<comment type="caution">
    <text evidence="10">The sequence shown here is derived from an EMBL/GenBank/DDBJ whole genome shotgun (WGS) entry which is preliminary data.</text>
</comment>
<keyword evidence="11" id="KW-1185">Reference proteome</keyword>
<dbReference type="Proteomes" id="UP000234335">
    <property type="component" value="Unassembled WGS sequence"/>
</dbReference>
<dbReference type="InterPro" id="IPR003439">
    <property type="entry name" value="ABC_transporter-like_ATP-bd"/>
</dbReference>
<dbReference type="PANTHER" id="PTHR43553:SF27">
    <property type="entry name" value="ENERGY-COUPLING FACTOR TRANSPORTER ATP-BINDING PROTEIN ECFA2"/>
    <property type="match status" value="1"/>
</dbReference>
<dbReference type="InterPro" id="IPR030946">
    <property type="entry name" value="EcfA2"/>
</dbReference>
<dbReference type="CDD" id="cd03225">
    <property type="entry name" value="ABC_cobalt_CbiO_domain1"/>
    <property type="match status" value="1"/>
</dbReference>
<comment type="subunit">
    <text evidence="8">Forms a stable energy-coupling factor (ECF) transporter complex composed of 2 membrane-embedded substrate-binding proteins (S component), 2 ATP-binding proteins (A component) and 2 transmembrane proteins (T component).</text>
</comment>
<dbReference type="NCBIfam" id="TIGR04521">
    <property type="entry name" value="ECF_ATPase_2"/>
    <property type="match status" value="1"/>
</dbReference>
<comment type="function">
    <text evidence="8">ATP-binding (A) component of a common energy-coupling factor (ECF) ABC-transporter complex.</text>
</comment>
<evidence type="ECO:0000259" key="9">
    <source>
        <dbReference type="PROSITE" id="PS50893"/>
    </source>
</evidence>
<dbReference type="EC" id="7.-.-.-" evidence="8"/>
<dbReference type="SMART" id="SM00382">
    <property type="entry name" value="AAA"/>
    <property type="match status" value="1"/>
</dbReference>
<feature type="domain" description="ABC transporter" evidence="9">
    <location>
        <begin position="3"/>
        <end position="245"/>
    </location>
</feature>
<evidence type="ECO:0000256" key="8">
    <source>
        <dbReference type="RuleBase" id="RU365104"/>
    </source>
</evidence>
<evidence type="ECO:0000256" key="3">
    <source>
        <dbReference type="ARBA" id="ARBA00022475"/>
    </source>
</evidence>
<keyword evidence="3 8" id="KW-1003">Cell membrane</keyword>
<dbReference type="FunFam" id="3.40.50.300:FF:000224">
    <property type="entry name" value="Energy-coupling factor transporter ATP-binding protein EcfA"/>
    <property type="match status" value="1"/>
</dbReference>
<dbReference type="EMBL" id="PKGS01000001">
    <property type="protein sequence ID" value="PKZ17195.1"/>
    <property type="molecule type" value="Genomic_DNA"/>
</dbReference>
<dbReference type="InterPro" id="IPR050095">
    <property type="entry name" value="ECF_ABC_transporter_ATP-bd"/>
</dbReference>
<evidence type="ECO:0000313" key="10">
    <source>
        <dbReference type="EMBL" id="PKZ17195.1"/>
    </source>
</evidence>
<evidence type="ECO:0000256" key="6">
    <source>
        <dbReference type="ARBA" id="ARBA00022967"/>
    </source>
</evidence>
<dbReference type="Pfam" id="PF00005">
    <property type="entry name" value="ABC_tran"/>
    <property type="match status" value="1"/>
</dbReference>
<dbReference type="AlphaFoldDB" id="A0A2I1MAN4"/>
<dbReference type="GO" id="GO:0042626">
    <property type="term" value="F:ATPase-coupled transmembrane transporter activity"/>
    <property type="evidence" value="ECO:0007669"/>
    <property type="project" value="TreeGrafter"/>
</dbReference>
<comment type="subcellular location">
    <subcellularLocation>
        <location evidence="1 8">Cell membrane</location>
        <topology evidence="1 8">Peripheral membrane protein</topology>
    </subcellularLocation>
</comment>
<dbReference type="InterPro" id="IPR017871">
    <property type="entry name" value="ABC_transporter-like_CS"/>
</dbReference>
<keyword evidence="4 8" id="KW-0547">Nucleotide-binding</keyword>
<sequence>MNIEIKNVDYIYNQGMPGEVYALRDINLNIGSHEVIGLIGQTGSGKSTLVQLLNGLLIPSNGDVIVDGINTKDKEKRRNIRFKVGLVFQYPEHQLFEETIAKDVAFGPTNMDLSEDEVYIRVKEAMNKVGLEYETYKDVSPFEISGGQQRRVAVAGIISMNPKVLVLDELTAGLDPAGREEIFKEIISIYENDPELTIVLVSHSMEDVAEYVDRVIVMNKGEVYSNASTYDTFTKVDLEKIGLDVPQISKFMRAYKKQGNNIRDDIYTIQDAVEELSKYLGVTDE</sequence>
<proteinExistence type="inferred from homology"/>
<evidence type="ECO:0000256" key="4">
    <source>
        <dbReference type="ARBA" id="ARBA00022741"/>
    </source>
</evidence>
<dbReference type="PANTHER" id="PTHR43553">
    <property type="entry name" value="HEAVY METAL TRANSPORTER"/>
    <property type="match status" value="1"/>
</dbReference>
<gene>
    <name evidence="10" type="ORF">CYJ34_00365</name>
</gene>
<dbReference type="InterPro" id="IPR015856">
    <property type="entry name" value="ABC_transpr_CbiO/EcfA_su"/>
</dbReference>
<keyword evidence="6" id="KW-1278">Translocase</keyword>
<dbReference type="InterPro" id="IPR027417">
    <property type="entry name" value="P-loop_NTPase"/>
</dbReference>
<dbReference type="InterPro" id="IPR003593">
    <property type="entry name" value="AAA+_ATPase"/>
</dbReference>
<dbReference type="GO" id="GO:0005524">
    <property type="term" value="F:ATP binding"/>
    <property type="evidence" value="ECO:0007669"/>
    <property type="project" value="UniProtKB-UniRule"/>
</dbReference>
<dbReference type="PROSITE" id="PS00211">
    <property type="entry name" value="ABC_TRANSPORTER_1"/>
    <property type="match status" value="1"/>
</dbReference>
<reference evidence="10 11" key="1">
    <citation type="submission" date="2017-12" db="EMBL/GenBank/DDBJ databases">
        <title>Phylogenetic diversity of female urinary microbiome.</title>
        <authorList>
            <person name="Thomas-White K."/>
            <person name="Wolfe A.J."/>
        </authorList>
    </citation>
    <scope>NUCLEOTIDE SEQUENCE [LARGE SCALE GENOMIC DNA]</scope>
    <source>
        <strain evidence="10 11">UMB0119</strain>
    </source>
</reference>
<keyword evidence="5 8" id="KW-0067">ATP-binding</keyword>
<dbReference type="GO" id="GO:0016887">
    <property type="term" value="F:ATP hydrolysis activity"/>
    <property type="evidence" value="ECO:0007669"/>
    <property type="project" value="InterPro"/>
</dbReference>
<dbReference type="SUPFAM" id="SSF52540">
    <property type="entry name" value="P-loop containing nucleoside triphosphate hydrolases"/>
    <property type="match status" value="1"/>
</dbReference>
<organism evidence="10 11">
    <name type="scientific">Anaerococcus octavius</name>
    <dbReference type="NCBI Taxonomy" id="54007"/>
    <lineage>
        <taxon>Bacteria</taxon>
        <taxon>Bacillati</taxon>
        <taxon>Bacillota</taxon>
        <taxon>Tissierellia</taxon>
        <taxon>Tissierellales</taxon>
        <taxon>Peptoniphilaceae</taxon>
        <taxon>Anaerococcus</taxon>
    </lineage>
</organism>
<comment type="similarity">
    <text evidence="8">Belongs to the ABC transporter superfamily. Energy-coupling factor EcfA family.</text>
</comment>
<dbReference type="GO" id="GO:0043190">
    <property type="term" value="C:ATP-binding cassette (ABC) transporter complex"/>
    <property type="evidence" value="ECO:0007669"/>
    <property type="project" value="TreeGrafter"/>
</dbReference>
<dbReference type="RefSeq" id="WP_101539364.1">
    <property type="nucleotide sequence ID" value="NZ_PKGS01000001.1"/>
</dbReference>
<evidence type="ECO:0000256" key="7">
    <source>
        <dbReference type="ARBA" id="ARBA00023136"/>
    </source>
</evidence>
<evidence type="ECO:0000313" key="11">
    <source>
        <dbReference type="Proteomes" id="UP000234335"/>
    </source>
</evidence>
<keyword evidence="7 8" id="KW-0472">Membrane</keyword>
<protein>
    <recommendedName>
        <fullName evidence="8">Energy-coupling factor transporter ATP-binding protein EcfA2</fullName>
        <ecNumber evidence="8">7.-.-.-</ecNumber>
    </recommendedName>
</protein>
<evidence type="ECO:0000256" key="5">
    <source>
        <dbReference type="ARBA" id="ARBA00022840"/>
    </source>
</evidence>
<name>A0A2I1MAN4_9FIRM</name>
<keyword evidence="2 8" id="KW-0813">Transport</keyword>
<dbReference type="PROSITE" id="PS50893">
    <property type="entry name" value="ABC_TRANSPORTER_2"/>
    <property type="match status" value="1"/>
</dbReference>
<evidence type="ECO:0000256" key="2">
    <source>
        <dbReference type="ARBA" id="ARBA00022448"/>
    </source>
</evidence>